<protein>
    <recommendedName>
        <fullName evidence="3">LysR family transcriptional regulator</fullName>
    </recommendedName>
</protein>
<evidence type="ECO:0000313" key="1">
    <source>
        <dbReference type="EMBL" id="KWF46748.1"/>
    </source>
</evidence>
<dbReference type="AlphaFoldDB" id="A0AAW3PAW3"/>
<accession>A0AAW3PAW3</accession>
<dbReference type="EMBL" id="LPJV01000059">
    <property type="protein sequence ID" value="KWF46748.1"/>
    <property type="molecule type" value="Genomic_DNA"/>
</dbReference>
<comment type="caution">
    <text evidence="1">The sequence shown here is derived from an EMBL/GenBank/DDBJ whole genome shotgun (WGS) entry which is preliminary data.</text>
</comment>
<gene>
    <name evidence="1" type="ORF">WL88_25905</name>
</gene>
<organism evidence="1 2">
    <name type="scientific">Burkholderia diffusa</name>
    <dbReference type="NCBI Taxonomy" id="488732"/>
    <lineage>
        <taxon>Bacteria</taxon>
        <taxon>Pseudomonadati</taxon>
        <taxon>Pseudomonadota</taxon>
        <taxon>Betaproteobacteria</taxon>
        <taxon>Burkholderiales</taxon>
        <taxon>Burkholderiaceae</taxon>
        <taxon>Burkholderia</taxon>
        <taxon>Burkholderia cepacia complex</taxon>
    </lineage>
</organism>
<evidence type="ECO:0000313" key="2">
    <source>
        <dbReference type="Proteomes" id="UP000063236"/>
    </source>
</evidence>
<name>A0AAW3PAW3_9BURK</name>
<evidence type="ECO:0008006" key="3">
    <source>
        <dbReference type="Google" id="ProtNLM"/>
    </source>
</evidence>
<dbReference type="Proteomes" id="UP000063236">
    <property type="component" value="Unassembled WGS sequence"/>
</dbReference>
<reference evidence="1 2" key="1">
    <citation type="submission" date="2015-11" db="EMBL/GenBank/DDBJ databases">
        <title>Expanding the genomic diversity of Burkholderia species for the development of highly accurate diagnostics.</title>
        <authorList>
            <person name="Sahl J."/>
            <person name="Keim P."/>
            <person name="Wagner D."/>
        </authorList>
    </citation>
    <scope>NUCLEOTIDE SEQUENCE [LARGE SCALE GENOMIC DNA]</scope>
    <source>
        <strain evidence="1 2">MSMB378WGS</strain>
    </source>
</reference>
<proteinExistence type="predicted"/>
<sequence length="79" mass="8524">MLVSPCFEELDDLIVGPVSEAILPVSTQVFGEISVDNTACQIPAVDIGQDFFLKAEASRRMACTAMTEAFDQIAPTRDS</sequence>